<dbReference type="Proteomes" id="UP000051269">
    <property type="component" value="Unassembled WGS sequence"/>
</dbReference>
<dbReference type="Gene3D" id="3.10.580.10">
    <property type="entry name" value="CBS-domain"/>
    <property type="match status" value="1"/>
</dbReference>
<evidence type="ECO:0000313" key="9">
    <source>
        <dbReference type="EMBL" id="KRO62486.1"/>
    </source>
</evidence>
<feature type="domain" description="CBS" evidence="7">
    <location>
        <begin position="274"/>
        <end position="326"/>
    </location>
</feature>
<evidence type="ECO:0008006" key="11">
    <source>
        <dbReference type="Google" id="ProtNLM"/>
    </source>
</evidence>
<dbReference type="SMART" id="SM00116">
    <property type="entry name" value="CBS"/>
    <property type="match status" value="2"/>
</dbReference>
<comment type="caution">
    <text evidence="9">The sequence shown here is derived from an EMBL/GenBank/DDBJ whole genome shotgun (WGS) entry which is preliminary data.</text>
</comment>
<dbReference type="InterPro" id="IPR004800">
    <property type="entry name" value="KdsD/KpsF-type"/>
</dbReference>
<dbReference type="PANTHER" id="PTHR42745">
    <property type="match status" value="1"/>
</dbReference>
<dbReference type="PROSITE" id="PS51371">
    <property type="entry name" value="CBS"/>
    <property type="match status" value="2"/>
</dbReference>
<dbReference type="PANTHER" id="PTHR42745:SF1">
    <property type="entry name" value="ARABINOSE 5-PHOSPHATE ISOMERASE KDSD"/>
    <property type="match status" value="1"/>
</dbReference>
<dbReference type="InterPro" id="IPR000644">
    <property type="entry name" value="CBS_dom"/>
</dbReference>
<evidence type="ECO:0000313" key="10">
    <source>
        <dbReference type="Proteomes" id="UP000051269"/>
    </source>
</evidence>
<dbReference type="CDD" id="cd04604">
    <property type="entry name" value="CBS_pair_SIS_assoc"/>
    <property type="match status" value="1"/>
</dbReference>
<feature type="site" description="Catalytically relevant" evidence="5">
    <location>
        <position position="56"/>
    </location>
</feature>
<dbReference type="InterPro" id="IPR001347">
    <property type="entry name" value="SIS_dom"/>
</dbReference>
<keyword evidence="3 6" id="KW-0129">CBS domain</keyword>
<dbReference type="Pfam" id="PF01380">
    <property type="entry name" value="SIS"/>
    <property type="match status" value="1"/>
</dbReference>
<dbReference type="GO" id="GO:1901135">
    <property type="term" value="P:carbohydrate derivative metabolic process"/>
    <property type="evidence" value="ECO:0007669"/>
    <property type="project" value="InterPro"/>
</dbReference>
<sequence>MAKGNALEQARRVIDIEVAALRRVRRRLGPSFLQTVTLMQQRLDRGGKIIVTGIGKSGHIGHKIASTLASTGTTSVTLDPVDAVHGDLGVVARKDLILVLSYSGNTDELIRVIPLIKRQGVPIVVMTGNPRSELARQADFLLDVSVDQEACPLNLAPTSSTTAMLAMGDALAMVLLQSRGFRREDFAQLHPAGTIGRDLLLPVQEIMRPRKSIAICQEKTSVARALSQITAKRCGAAIVVNAKGKVVGIYTHGDFVRGFQKDPAIGQRPLLSVMTPRPISILFGSLAAKALHIFETHRIEDLVVVDAAHRPLGLVDSQDLTRFRLL</sequence>
<dbReference type="PIRSF" id="PIRSF004692">
    <property type="entry name" value="KdsD_KpsF"/>
    <property type="match status" value="1"/>
</dbReference>
<dbReference type="InterPro" id="IPR035474">
    <property type="entry name" value="SIS_Kpsf"/>
</dbReference>
<name>A0A0R2RJ77_9BACT</name>
<evidence type="ECO:0000259" key="7">
    <source>
        <dbReference type="PROSITE" id="PS51371"/>
    </source>
</evidence>
<feature type="site" description="Catalytically relevant" evidence="5">
    <location>
        <position position="149"/>
    </location>
</feature>
<evidence type="ECO:0000256" key="6">
    <source>
        <dbReference type="PROSITE-ProRule" id="PRU00703"/>
    </source>
</evidence>
<evidence type="ECO:0000256" key="2">
    <source>
        <dbReference type="ARBA" id="ARBA00022737"/>
    </source>
</evidence>
<dbReference type="SUPFAM" id="SSF54631">
    <property type="entry name" value="CBS-domain pair"/>
    <property type="match status" value="1"/>
</dbReference>
<dbReference type="CDD" id="cd05014">
    <property type="entry name" value="SIS_Kpsf"/>
    <property type="match status" value="1"/>
</dbReference>
<dbReference type="SUPFAM" id="SSF53697">
    <property type="entry name" value="SIS domain"/>
    <property type="match status" value="1"/>
</dbReference>
<dbReference type="EMBL" id="LIBO01000070">
    <property type="protein sequence ID" value="KRO62486.1"/>
    <property type="molecule type" value="Genomic_DNA"/>
</dbReference>
<dbReference type="FunFam" id="3.40.50.10490:FF:000011">
    <property type="entry name" value="Arabinose 5-phosphate isomerase"/>
    <property type="match status" value="1"/>
</dbReference>
<dbReference type="GO" id="GO:0097367">
    <property type="term" value="F:carbohydrate derivative binding"/>
    <property type="evidence" value="ECO:0007669"/>
    <property type="project" value="InterPro"/>
</dbReference>
<dbReference type="Gene3D" id="3.40.50.10490">
    <property type="entry name" value="Glucose-6-phosphate isomerase like protein, domain 1"/>
    <property type="match status" value="1"/>
</dbReference>
<dbReference type="GO" id="GO:0019146">
    <property type="term" value="F:arabinose-5-phosphate isomerase activity"/>
    <property type="evidence" value="ECO:0007669"/>
    <property type="project" value="UniProtKB-ARBA"/>
</dbReference>
<dbReference type="InterPro" id="IPR050986">
    <property type="entry name" value="GutQ/KpsF_isomerases"/>
</dbReference>
<gene>
    <name evidence="9" type="ORF">ABR82_05000</name>
</gene>
<proteinExistence type="inferred from homology"/>
<dbReference type="AlphaFoldDB" id="A0A0R2RJ77"/>
<evidence type="ECO:0000256" key="4">
    <source>
        <dbReference type="PIRNR" id="PIRNR004692"/>
    </source>
</evidence>
<evidence type="ECO:0000256" key="3">
    <source>
        <dbReference type="ARBA" id="ARBA00023122"/>
    </source>
</evidence>
<keyword evidence="2" id="KW-0677">Repeat</keyword>
<feature type="domain" description="SIS" evidence="8">
    <location>
        <begin position="39"/>
        <end position="181"/>
    </location>
</feature>
<dbReference type="GO" id="GO:0005975">
    <property type="term" value="P:carbohydrate metabolic process"/>
    <property type="evidence" value="ECO:0007669"/>
    <property type="project" value="InterPro"/>
</dbReference>
<dbReference type="InterPro" id="IPR046348">
    <property type="entry name" value="SIS_dom_sf"/>
</dbReference>
<reference evidence="9 10" key="1">
    <citation type="submission" date="2015-10" db="EMBL/GenBank/DDBJ databases">
        <title>Metagenome-Assembled Genomes uncover a global brackish microbiome.</title>
        <authorList>
            <person name="Hugerth L.W."/>
            <person name="Larsson J."/>
            <person name="Alneberg J."/>
            <person name="Lindh M.V."/>
            <person name="Legrand C."/>
            <person name="Pinhassi J."/>
            <person name="Andersson A.F."/>
        </authorList>
    </citation>
    <scope>NUCLEOTIDE SEQUENCE [LARGE SCALE GENOMIC DNA]</scope>
    <source>
        <strain evidence="9">BACL18 MAG-120507-bin52</strain>
    </source>
</reference>
<feature type="domain" description="CBS" evidence="7">
    <location>
        <begin position="207"/>
        <end position="265"/>
    </location>
</feature>
<dbReference type="PROSITE" id="PS51464">
    <property type="entry name" value="SIS"/>
    <property type="match status" value="1"/>
</dbReference>
<protein>
    <recommendedName>
        <fullName evidence="11">KpsF/GutQ family sugar-phosphate isomerase</fullName>
    </recommendedName>
</protein>
<comment type="similarity">
    <text evidence="1 4">Belongs to the SIS family. GutQ/KpsF subfamily.</text>
</comment>
<accession>A0A0R2RJ77</accession>
<evidence type="ECO:0000256" key="1">
    <source>
        <dbReference type="ARBA" id="ARBA00008165"/>
    </source>
</evidence>
<dbReference type="InterPro" id="IPR046342">
    <property type="entry name" value="CBS_dom_sf"/>
</dbReference>
<dbReference type="NCBIfam" id="TIGR00393">
    <property type="entry name" value="kpsF"/>
    <property type="match status" value="1"/>
</dbReference>
<evidence type="ECO:0000259" key="8">
    <source>
        <dbReference type="PROSITE" id="PS51464"/>
    </source>
</evidence>
<evidence type="ECO:0000256" key="5">
    <source>
        <dbReference type="PIRSR" id="PIRSR004692-3"/>
    </source>
</evidence>
<dbReference type="Pfam" id="PF00571">
    <property type="entry name" value="CBS"/>
    <property type="match status" value="2"/>
</dbReference>
<feature type="site" description="Catalytically relevant" evidence="5">
    <location>
        <position position="190"/>
    </location>
</feature>
<organism evidence="9 10">
    <name type="scientific">Verrucomicrobia subdivision 6 bacterium BACL9 MAG-120507-bin52</name>
    <dbReference type="NCBI Taxonomy" id="1655590"/>
    <lineage>
        <taxon>Bacteria</taxon>
        <taxon>Pseudomonadati</taxon>
        <taxon>Verrucomicrobiota</taxon>
        <taxon>Verrucomicrobiia</taxon>
        <taxon>Verrucomicrobiales</taxon>
        <taxon>Verrucomicrobia subdivision 6</taxon>
    </lineage>
</organism>
<feature type="site" description="Catalytically relevant" evidence="5">
    <location>
        <position position="108"/>
    </location>
</feature>